<keyword evidence="9 11" id="KW-0496">Mitochondrion</keyword>
<evidence type="ECO:0000256" key="1">
    <source>
        <dbReference type="ARBA" id="ARBA00004298"/>
    </source>
</evidence>
<comment type="similarity">
    <text evidence="2 11">Belongs to the complex I NDUFA13 subunit family.</text>
</comment>
<reference evidence="12" key="1">
    <citation type="submission" date="2010-02" db="EMBL/GenBank/DDBJ databases">
        <title>Sequencing and annotation of the Blastocystis hominis genome.</title>
        <authorList>
            <person name="Wincker P."/>
        </authorList>
    </citation>
    <scope>NUCLEOTIDE SEQUENCE</scope>
    <source>
        <strain evidence="12">Singapore isolate B</strain>
    </source>
</reference>
<keyword evidence="8 11" id="KW-1133">Transmembrane helix</keyword>
<keyword evidence="3 11" id="KW-0813">Transport</keyword>
<evidence type="ECO:0000256" key="2">
    <source>
        <dbReference type="ARBA" id="ARBA00007312"/>
    </source>
</evidence>
<keyword evidence="4 11" id="KW-0679">Respiratory chain</keyword>
<evidence type="ECO:0000256" key="7">
    <source>
        <dbReference type="ARBA" id="ARBA00022982"/>
    </source>
</evidence>
<keyword evidence="5 11" id="KW-0812">Transmembrane</keyword>
<name>D8M4C5_BLAHO</name>
<protein>
    <recommendedName>
        <fullName evidence="11">NADH dehydrogenase [ubiquinone] 1 alpha subcomplex subunit 13</fullName>
    </recommendedName>
</protein>
<dbReference type="InterPro" id="IPR009346">
    <property type="entry name" value="GRIM-19"/>
</dbReference>
<dbReference type="AlphaFoldDB" id="D8M4C5"/>
<evidence type="ECO:0000256" key="6">
    <source>
        <dbReference type="ARBA" id="ARBA00022792"/>
    </source>
</evidence>
<evidence type="ECO:0000256" key="11">
    <source>
        <dbReference type="RuleBase" id="RU368034"/>
    </source>
</evidence>
<dbReference type="GO" id="GO:0045271">
    <property type="term" value="C:respiratory chain complex I"/>
    <property type="evidence" value="ECO:0007669"/>
    <property type="project" value="UniProtKB-UniRule"/>
</dbReference>
<keyword evidence="10 11" id="KW-0472">Membrane</keyword>
<comment type="function">
    <text evidence="11">Complex I functions in the transfer of electrons from NADH to the respiratory chain. Accessory subunit of the mitochondrial membrane respiratory chain NADH dehydrogenase (Complex I), that is believed not to be involved in catalysis.</text>
</comment>
<dbReference type="OrthoDB" id="3308at2759"/>
<dbReference type="PANTHER" id="PTHR12966:SF0">
    <property type="entry name" value="NADH DEHYDROGENASE [UBIQUINONE] 1 ALPHA SUBCOMPLEX SUBUNIT 13"/>
    <property type="match status" value="1"/>
</dbReference>
<comment type="subcellular location">
    <subcellularLocation>
        <location evidence="1 11">Mitochondrion inner membrane</location>
        <topology evidence="1 11">Single-pass membrane protein</topology>
        <orientation evidence="1 11">Matrix side</orientation>
    </subcellularLocation>
</comment>
<dbReference type="Pfam" id="PF06212">
    <property type="entry name" value="GRIM-19"/>
    <property type="match status" value="1"/>
</dbReference>
<accession>D8M4C5</accession>
<gene>
    <name evidence="12" type="ORF">GSBLH_T00006527001</name>
</gene>
<dbReference type="PANTHER" id="PTHR12966">
    <property type="entry name" value="NADH DEHYDROGENASE UBIQUINONE 1 ALPHA SUBCOMPLEX SUBUNIT 13"/>
    <property type="match status" value="1"/>
</dbReference>
<proteinExistence type="inferred from homology"/>
<evidence type="ECO:0000256" key="8">
    <source>
        <dbReference type="ARBA" id="ARBA00022989"/>
    </source>
</evidence>
<dbReference type="OMA" id="YGIREQH"/>
<dbReference type="EMBL" id="FN668652">
    <property type="protein sequence ID" value="CBK22914.2"/>
    <property type="molecule type" value="Genomic_DNA"/>
</dbReference>
<keyword evidence="6 11" id="KW-0999">Mitochondrion inner membrane</keyword>
<evidence type="ECO:0000256" key="9">
    <source>
        <dbReference type="ARBA" id="ARBA00023128"/>
    </source>
</evidence>
<dbReference type="RefSeq" id="XP_012896962.1">
    <property type="nucleotide sequence ID" value="XM_013041508.1"/>
</dbReference>
<evidence type="ECO:0000313" key="13">
    <source>
        <dbReference type="Proteomes" id="UP000008312"/>
    </source>
</evidence>
<evidence type="ECO:0000256" key="5">
    <source>
        <dbReference type="ARBA" id="ARBA00022692"/>
    </source>
</evidence>
<evidence type="ECO:0000256" key="4">
    <source>
        <dbReference type="ARBA" id="ARBA00022660"/>
    </source>
</evidence>
<feature type="transmembrane region" description="Helical" evidence="11">
    <location>
        <begin position="35"/>
        <end position="54"/>
    </location>
</feature>
<evidence type="ECO:0000313" key="12">
    <source>
        <dbReference type="EMBL" id="CBK22914.2"/>
    </source>
</evidence>
<dbReference type="GO" id="GO:0005743">
    <property type="term" value="C:mitochondrial inner membrane"/>
    <property type="evidence" value="ECO:0007669"/>
    <property type="project" value="UniProtKB-SubCell"/>
</dbReference>
<keyword evidence="7 11" id="KW-0249">Electron transport</keyword>
<evidence type="ECO:0000256" key="10">
    <source>
        <dbReference type="ARBA" id="ARBA00023136"/>
    </source>
</evidence>
<dbReference type="InParanoid" id="D8M4C5"/>
<organism evidence="12">
    <name type="scientific">Blastocystis hominis</name>
    <dbReference type="NCBI Taxonomy" id="12968"/>
    <lineage>
        <taxon>Eukaryota</taxon>
        <taxon>Sar</taxon>
        <taxon>Stramenopiles</taxon>
        <taxon>Bigyra</taxon>
        <taxon>Opalozoa</taxon>
        <taxon>Opalinata</taxon>
        <taxon>Blastocystidae</taxon>
        <taxon>Blastocystis</taxon>
    </lineage>
</organism>
<dbReference type="GeneID" id="24922651"/>
<evidence type="ECO:0000256" key="3">
    <source>
        <dbReference type="ARBA" id="ARBA00022448"/>
    </source>
</evidence>
<keyword evidence="13" id="KW-1185">Reference proteome</keyword>
<sequence>MSAPLPKVFVQDLPPKGGYPLVNPKRNLPNRVSGATMWFIGAATVGLGLWRMMYGIRKMNEMDQERFNCRLAMAPYLQAEEDIHYCEAEAAKLNKEREVMKDIPGWKVGESVYNTRKWVPRPVH</sequence>
<dbReference type="Proteomes" id="UP000008312">
    <property type="component" value="Unassembled WGS sequence"/>
</dbReference>